<keyword evidence="3" id="KW-1185">Reference proteome</keyword>
<reference evidence="2 3" key="2">
    <citation type="submission" date="2018-10" db="EMBL/GenBank/DDBJ databases">
        <authorList>
            <consortium name="Pathogen Informatics"/>
        </authorList>
    </citation>
    <scope>NUCLEOTIDE SEQUENCE [LARGE SCALE GENOMIC DNA]</scope>
</reference>
<dbReference type="WBParaSite" id="EVEC_0000505401-mRNA-1">
    <property type="protein sequence ID" value="EVEC_0000505401-mRNA-1"/>
    <property type="gene ID" value="EVEC_0000505401"/>
</dbReference>
<dbReference type="SUPFAM" id="SSF63829">
    <property type="entry name" value="Calcium-dependent phosphotriesterase"/>
    <property type="match status" value="1"/>
</dbReference>
<reference evidence="4" key="1">
    <citation type="submission" date="2017-02" db="UniProtKB">
        <authorList>
            <consortium name="WormBaseParasite"/>
        </authorList>
    </citation>
    <scope>IDENTIFICATION</scope>
</reference>
<organism evidence="4">
    <name type="scientific">Enterobius vermicularis</name>
    <name type="common">Human pinworm</name>
    <dbReference type="NCBI Taxonomy" id="51028"/>
    <lineage>
        <taxon>Eukaryota</taxon>
        <taxon>Metazoa</taxon>
        <taxon>Ecdysozoa</taxon>
        <taxon>Nematoda</taxon>
        <taxon>Chromadorea</taxon>
        <taxon>Rhabditida</taxon>
        <taxon>Spirurina</taxon>
        <taxon>Oxyuridomorpha</taxon>
        <taxon>Oxyuroidea</taxon>
        <taxon>Oxyuridae</taxon>
        <taxon>Enterobius</taxon>
    </lineage>
</organism>
<feature type="region of interest" description="Disordered" evidence="1">
    <location>
        <begin position="261"/>
        <end position="298"/>
    </location>
</feature>
<evidence type="ECO:0000256" key="1">
    <source>
        <dbReference type="SAM" id="MobiDB-lite"/>
    </source>
</evidence>
<feature type="region of interest" description="Disordered" evidence="1">
    <location>
        <begin position="613"/>
        <end position="640"/>
    </location>
</feature>
<feature type="region of interest" description="Disordered" evidence="1">
    <location>
        <begin position="214"/>
        <end position="234"/>
    </location>
</feature>
<evidence type="ECO:0000313" key="4">
    <source>
        <dbReference type="WBParaSite" id="EVEC_0000505401-mRNA-1"/>
    </source>
</evidence>
<evidence type="ECO:0000313" key="3">
    <source>
        <dbReference type="Proteomes" id="UP000274131"/>
    </source>
</evidence>
<dbReference type="OrthoDB" id="5858732at2759"/>
<proteinExistence type="predicted"/>
<dbReference type="Proteomes" id="UP000274131">
    <property type="component" value="Unassembled WGS sequence"/>
</dbReference>
<protein>
    <submittedName>
        <fullName evidence="4">WD_REPEATS_REGION domain-containing protein</fullName>
    </submittedName>
</protein>
<feature type="compositionally biased region" description="Low complexity" evidence="1">
    <location>
        <begin position="279"/>
        <end position="293"/>
    </location>
</feature>
<feature type="compositionally biased region" description="Polar residues" evidence="1">
    <location>
        <begin position="265"/>
        <end position="278"/>
    </location>
</feature>
<dbReference type="STRING" id="51028.A0A0N4V4J7"/>
<dbReference type="EMBL" id="UXUI01007946">
    <property type="protein sequence ID" value="VDD89987.1"/>
    <property type="molecule type" value="Genomic_DNA"/>
</dbReference>
<accession>A0A0N4V4J7</accession>
<sequence>MNGHTEHRGAQWNRSELVQSCLQALEGRCSARANAAKEHEAAIQSFVSRLESSLKEKLQKRLEQLNEGDRLLISRLSQARSRAGDGKSLTHSRLVYHIPSPTMPAHRLWTADNKDPKGMEKLIADVCAMFNVDYNQSDNKNTDVEITDDSYSSVAGGQRGLYGYKLYKSASSGAAAHCFSSFSNDSSALPLTSGKSDGIAISLTSKSIREIRPSSFRERSLPSDSESNFAGIDDDAKSNATSHYTSSLACPSVASSIPPYPADTSFDSQDSRPATSINTSSSVGAPSSSSTSTLEVPDPKTEQHFYRFGNKFLTRPIDVIALPPGAKFPNALAVSDSCGVRMARYGLTLISYFSLGVYITKPDGEVLDHIRIEGSSASSLAIDQESSRLLVSVMHAKGRNIHIFDLNDFSRNKITIPCPREPKIEMSRTRWITVSPRGEIFVVSGDNHKSALWMYNRARKGWKTLKESRRTRYQYLCIAEDQADYKAVVLLTCDAAQNRLLLFVVDHSGSLINEYDLTKTYRLNEHITNPASAVVDGKGNLLVLDYATGKLWILLSGVRGIRRLKEISFGSQIGPQQALGLAVQDDWVFITCFNNQEVIRVRYLSNGDFIGSHASPHRSPQTSRRALSAPRPSKDNITRL</sequence>
<gene>
    <name evidence="2" type="ORF">EVEC_LOCUS4738</name>
</gene>
<name>A0A0N4V4J7_ENTVE</name>
<dbReference type="AlphaFoldDB" id="A0A0N4V4J7"/>
<evidence type="ECO:0000313" key="2">
    <source>
        <dbReference type="EMBL" id="VDD89987.1"/>
    </source>
</evidence>